<keyword evidence="2" id="KW-0479">Metal-binding</keyword>
<dbReference type="EMBL" id="LNTB01000001">
    <property type="protein sequence ID" value="KSW11829.1"/>
    <property type="molecule type" value="Genomic_DNA"/>
</dbReference>
<dbReference type="PIRSF" id="PIRSF004976">
    <property type="entry name" value="ATPase_YdaO"/>
    <property type="match status" value="1"/>
</dbReference>
<dbReference type="Proteomes" id="UP000053352">
    <property type="component" value="Unassembled WGS sequence"/>
</dbReference>
<name>A0A0V8RUV5_PYROC</name>
<feature type="binding site" evidence="2">
    <location>
        <position position="304"/>
    </location>
    <ligand>
        <name>Zn(2+)</name>
        <dbReference type="ChEBI" id="CHEBI:29105"/>
        <label>2</label>
    </ligand>
</feature>
<feature type="binding site" evidence="2">
    <location>
        <position position="16"/>
    </location>
    <ligand>
        <name>Zn(2+)</name>
        <dbReference type="ChEBI" id="CHEBI:29105"/>
        <label>1</label>
    </ligand>
</feature>
<dbReference type="GO" id="GO:0000049">
    <property type="term" value="F:tRNA binding"/>
    <property type="evidence" value="ECO:0007669"/>
    <property type="project" value="TreeGrafter"/>
</dbReference>
<protein>
    <submittedName>
        <fullName evidence="5">ATPase</fullName>
    </submittedName>
</protein>
<comment type="caution">
    <text evidence="5">The sequence shown here is derived from an EMBL/GenBank/DDBJ whole genome shotgun (WGS) entry which is preliminary data.</text>
</comment>
<dbReference type="GO" id="GO:0002144">
    <property type="term" value="C:cytosolic tRNA wobble base thiouridylase complex"/>
    <property type="evidence" value="ECO:0007669"/>
    <property type="project" value="TreeGrafter"/>
</dbReference>
<dbReference type="STRING" id="2309.CF15_03240"/>
<feature type="domain" description="tRNA(Ile)-lysidine/2-thiocytidine synthase N-terminal" evidence="3">
    <location>
        <begin position="60"/>
        <end position="236"/>
    </location>
</feature>
<proteinExistence type="predicted"/>
<dbReference type="InterPro" id="IPR014729">
    <property type="entry name" value="Rossmann-like_a/b/a_fold"/>
</dbReference>
<dbReference type="GO" id="GO:0046872">
    <property type="term" value="F:metal ion binding"/>
    <property type="evidence" value="ECO:0007669"/>
    <property type="project" value="UniProtKB-KW"/>
</dbReference>
<evidence type="ECO:0000259" key="4">
    <source>
        <dbReference type="Pfam" id="PF22082"/>
    </source>
</evidence>
<feature type="binding site" evidence="2">
    <location>
        <position position="35"/>
    </location>
    <ligand>
        <name>Zn(2+)</name>
        <dbReference type="ChEBI" id="CHEBI:29105"/>
        <label>1</label>
    </ligand>
</feature>
<sequence length="337" mass="37122">MSQSSGRQAAARCSICGAPAVARIPYARLSLCPSHFMEFVERKVERVLRRVGALRRGARILVAVSGGKDSAAMLTALSKLSKLYGFELVGIHLVLGFGAYSEKSRGTAEKACRENGVPCIVISIEEALGAPVHVIARRARRPVCSVCGLVKRYITNAAAVELRADYVAMGHNADDIIAYTLKLFLNQDLESIAKMGPATESIEGLAVARLRPLYEVTERESLLYALLSNTPFLHDECPYRPVAPIEQRIKESMNRLEEEHPGVKINYIRRLESRLTVYKRLAAEKEWKPQKCPTCGLLSSGGECGFCRLTRRALGEPKGPHVRRLLRELAAKAARPA</sequence>
<evidence type="ECO:0000259" key="3">
    <source>
        <dbReference type="Pfam" id="PF01171"/>
    </source>
</evidence>
<evidence type="ECO:0000313" key="5">
    <source>
        <dbReference type="EMBL" id="KSW11829.1"/>
    </source>
</evidence>
<evidence type="ECO:0000313" key="6">
    <source>
        <dbReference type="Proteomes" id="UP000053352"/>
    </source>
</evidence>
<feature type="domain" description="2-thiouridine synthetase TtuA-like N-terminal LIM" evidence="4">
    <location>
        <begin position="12"/>
        <end position="36"/>
    </location>
</feature>
<dbReference type="GO" id="GO:0002143">
    <property type="term" value="P:tRNA wobble position uridine thiolation"/>
    <property type="evidence" value="ECO:0007669"/>
    <property type="project" value="TreeGrafter"/>
</dbReference>
<dbReference type="PANTHER" id="PTHR11807">
    <property type="entry name" value="ATPASES OF THE PP SUPERFAMILY-RELATED"/>
    <property type="match status" value="1"/>
</dbReference>
<evidence type="ECO:0000256" key="1">
    <source>
        <dbReference type="ARBA" id="ARBA00022679"/>
    </source>
</evidence>
<dbReference type="GO" id="GO:0016740">
    <property type="term" value="F:transferase activity"/>
    <property type="evidence" value="ECO:0007669"/>
    <property type="project" value="UniProtKB-KW"/>
</dbReference>
<dbReference type="InterPro" id="IPR054306">
    <property type="entry name" value="TtuA-like_LIM_N"/>
</dbReference>
<dbReference type="InterPro" id="IPR035107">
    <property type="entry name" value="tRNA_thiolation_TtcA_Ctu1"/>
</dbReference>
<evidence type="ECO:0000256" key="2">
    <source>
        <dbReference type="PIRSR" id="PIRSR004976-50"/>
    </source>
</evidence>
<feature type="binding site" evidence="2">
    <location>
        <position position="307"/>
    </location>
    <ligand>
        <name>Zn(2+)</name>
        <dbReference type="ChEBI" id="CHEBI:29105"/>
        <label>2</label>
    </ligand>
</feature>
<dbReference type="Pfam" id="PF22082">
    <property type="entry name" value="TtuA_LIM_N"/>
    <property type="match status" value="1"/>
</dbReference>
<dbReference type="AlphaFoldDB" id="A0A0V8RUV5"/>
<keyword evidence="2" id="KW-0862">Zinc</keyword>
<reference evidence="5 6" key="1">
    <citation type="submission" date="2015-11" db="EMBL/GenBank/DDBJ databases">
        <title>Genome sequence of Pyrodictium occultum PL-19, a marine hyperthermophilic archaeon isolated from Volcano, Italy.</title>
        <authorList>
            <person name="Utturkar S."/>
            <person name="Huber H."/>
            <person name="Leptihn S."/>
            <person name="Brown S."/>
            <person name="Stetter K.O."/>
            <person name="Podar M."/>
        </authorList>
    </citation>
    <scope>NUCLEOTIDE SEQUENCE [LARGE SCALE GENOMIC DNA]</scope>
    <source>
        <strain evidence="5 6">PL-19</strain>
    </source>
</reference>
<feature type="binding site" evidence="2">
    <location>
        <position position="32"/>
    </location>
    <ligand>
        <name>Zn(2+)</name>
        <dbReference type="ChEBI" id="CHEBI:29105"/>
        <label>1</label>
    </ligand>
</feature>
<organism evidence="5 6">
    <name type="scientific">Pyrodictium occultum</name>
    <dbReference type="NCBI Taxonomy" id="2309"/>
    <lineage>
        <taxon>Archaea</taxon>
        <taxon>Thermoproteota</taxon>
        <taxon>Thermoprotei</taxon>
        <taxon>Desulfurococcales</taxon>
        <taxon>Pyrodictiaceae</taxon>
        <taxon>Pyrodictium</taxon>
    </lineage>
</organism>
<dbReference type="PANTHER" id="PTHR11807:SF12">
    <property type="entry name" value="CYTOPLASMIC TRNA 2-THIOLATION PROTEIN 1"/>
    <property type="match status" value="1"/>
</dbReference>
<dbReference type="InterPro" id="IPR011063">
    <property type="entry name" value="TilS/TtcA_N"/>
</dbReference>
<keyword evidence="1" id="KW-0808">Transferase</keyword>
<dbReference type="Pfam" id="PF01171">
    <property type="entry name" value="ATP_bind_3"/>
    <property type="match status" value="1"/>
</dbReference>
<dbReference type="SUPFAM" id="SSF52402">
    <property type="entry name" value="Adenine nucleotide alpha hydrolases-like"/>
    <property type="match status" value="1"/>
</dbReference>
<feature type="binding site" evidence="2">
    <location>
        <position position="292"/>
    </location>
    <ligand>
        <name>Zn(2+)</name>
        <dbReference type="ChEBI" id="CHEBI:29105"/>
        <label>2</label>
    </ligand>
</feature>
<dbReference type="RefSeq" id="WP_058370507.1">
    <property type="nucleotide sequence ID" value="NZ_LNTB01000001.1"/>
</dbReference>
<feature type="binding site" evidence="2">
    <location>
        <position position="13"/>
    </location>
    <ligand>
        <name>Zn(2+)</name>
        <dbReference type="ChEBI" id="CHEBI:29105"/>
        <label>1</label>
    </ligand>
</feature>
<accession>A0A0V8RUV5</accession>
<feature type="binding site" evidence="2">
    <location>
        <position position="295"/>
    </location>
    <ligand>
        <name>Zn(2+)</name>
        <dbReference type="ChEBI" id="CHEBI:29105"/>
        <label>2</label>
    </ligand>
</feature>
<keyword evidence="6" id="KW-1185">Reference proteome</keyword>
<gene>
    <name evidence="5" type="ORF">CF15_03240</name>
</gene>
<dbReference type="Gene3D" id="3.40.50.620">
    <property type="entry name" value="HUPs"/>
    <property type="match status" value="1"/>
</dbReference>